<comment type="caution">
    <text evidence="5">The sequence shown here is derived from an EMBL/GenBank/DDBJ whole genome shotgun (WGS) entry which is preliminary data.</text>
</comment>
<protein>
    <recommendedName>
        <fullName evidence="4">HTH luxR-type domain-containing protein</fullName>
    </recommendedName>
</protein>
<dbReference type="PROSITE" id="PS50043">
    <property type="entry name" value="HTH_LUXR_2"/>
    <property type="match status" value="1"/>
</dbReference>
<gene>
    <name evidence="5" type="ORF">GCM10017591_01430</name>
</gene>
<dbReference type="GO" id="GO:0003677">
    <property type="term" value="F:DNA binding"/>
    <property type="evidence" value="ECO:0007669"/>
    <property type="project" value="UniProtKB-KW"/>
</dbReference>
<dbReference type="InterPro" id="IPR036388">
    <property type="entry name" value="WH-like_DNA-bd_sf"/>
</dbReference>
<name>A0A9W6M4U6_9MICO</name>
<dbReference type="PANTHER" id="PTHR44688">
    <property type="entry name" value="DNA-BINDING TRANSCRIPTIONAL ACTIVATOR DEVR_DOSR"/>
    <property type="match status" value="1"/>
</dbReference>
<dbReference type="SUPFAM" id="SSF46894">
    <property type="entry name" value="C-terminal effector domain of the bipartite response regulators"/>
    <property type="match status" value="1"/>
</dbReference>
<dbReference type="PRINTS" id="PR00038">
    <property type="entry name" value="HTHLUXR"/>
</dbReference>
<evidence type="ECO:0000256" key="2">
    <source>
        <dbReference type="ARBA" id="ARBA00023125"/>
    </source>
</evidence>
<keyword evidence="2" id="KW-0238">DNA-binding</keyword>
<evidence type="ECO:0000259" key="4">
    <source>
        <dbReference type="PROSITE" id="PS50043"/>
    </source>
</evidence>
<dbReference type="EMBL" id="BSER01000001">
    <property type="protein sequence ID" value="GLJ94082.1"/>
    <property type="molecule type" value="Genomic_DNA"/>
</dbReference>
<dbReference type="SMART" id="SM00421">
    <property type="entry name" value="HTH_LUXR"/>
    <property type="match status" value="1"/>
</dbReference>
<keyword evidence="6" id="KW-1185">Reference proteome</keyword>
<reference evidence="5" key="1">
    <citation type="journal article" date="2014" name="Int. J. Syst. Evol. Microbiol.">
        <title>Complete genome sequence of Corynebacterium casei LMG S-19264T (=DSM 44701T), isolated from a smear-ripened cheese.</title>
        <authorList>
            <consortium name="US DOE Joint Genome Institute (JGI-PGF)"/>
            <person name="Walter F."/>
            <person name="Albersmeier A."/>
            <person name="Kalinowski J."/>
            <person name="Ruckert C."/>
        </authorList>
    </citation>
    <scope>NUCLEOTIDE SEQUENCE</scope>
    <source>
        <strain evidence="5">VKM Ac-1940</strain>
    </source>
</reference>
<dbReference type="InterPro" id="IPR016032">
    <property type="entry name" value="Sig_transdc_resp-reg_C-effctor"/>
</dbReference>
<sequence length="449" mass="48241">MVAEAISLEAGHDSRTPRGPRWVLAGMVAARWSGDFATAESLSPRLASVPTGAGIRAQLFDEAHQLDRPGQIALQRGITELLVGRTGAAVELFAQAHRAGGEPPFRHFAGVNAAANAAMLAAIDGHDVVAETWLRRAGPLESLPEWCRDLVGLGSVVASTVLAADALDLATAEELAARLENAGDRFELWPFQLYALTQVDLAAGRPVRAYTRLKQAGFERNLTIATEAIADHVVFRAYLDTLIAGGEGGLVLRLAERLGTPLRSLVPIARTRLLAGADLGAARVAARGMRRVLMPKRDLWESAVVHAVARMRLGDAEAARRSFHIVVTDDPRSLPSILARQRAQDVEDLYALTGADAPDVPRYSAPVPLDASVAALTPRELGVLQHIVDGLSVAQIAAADVTSEHTVRTHIKRIYRKLGVSGRQEAIARANQDGIVRWEHQDGRMGTRV</sequence>
<evidence type="ECO:0000256" key="1">
    <source>
        <dbReference type="ARBA" id="ARBA00023015"/>
    </source>
</evidence>
<organism evidence="5 6">
    <name type="scientific">Microbacterium dextranolyticum</name>
    <dbReference type="NCBI Taxonomy" id="36806"/>
    <lineage>
        <taxon>Bacteria</taxon>
        <taxon>Bacillati</taxon>
        <taxon>Actinomycetota</taxon>
        <taxon>Actinomycetes</taxon>
        <taxon>Micrococcales</taxon>
        <taxon>Microbacteriaceae</taxon>
        <taxon>Microbacterium</taxon>
    </lineage>
</organism>
<keyword evidence="3" id="KW-0804">Transcription</keyword>
<proteinExistence type="predicted"/>
<dbReference type="CDD" id="cd06170">
    <property type="entry name" value="LuxR_C_like"/>
    <property type="match status" value="1"/>
</dbReference>
<dbReference type="InterPro" id="IPR000792">
    <property type="entry name" value="Tscrpt_reg_LuxR_C"/>
</dbReference>
<evidence type="ECO:0000313" key="6">
    <source>
        <dbReference type="Proteomes" id="UP001142291"/>
    </source>
</evidence>
<feature type="domain" description="HTH luxR-type" evidence="4">
    <location>
        <begin position="369"/>
        <end position="434"/>
    </location>
</feature>
<dbReference type="GO" id="GO:0006355">
    <property type="term" value="P:regulation of DNA-templated transcription"/>
    <property type="evidence" value="ECO:0007669"/>
    <property type="project" value="InterPro"/>
</dbReference>
<dbReference type="PANTHER" id="PTHR44688:SF16">
    <property type="entry name" value="DNA-BINDING TRANSCRIPTIONAL ACTIVATOR DEVR_DOSR"/>
    <property type="match status" value="1"/>
</dbReference>
<dbReference type="Pfam" id="PF00196">
    <property type="entry name" value="GerE"/>
    <property type="match status" value="1"/>
</dbReference>
<dbReference type="RefSeq" id="WP_204962586.1">
    <property type="nucleotide sequence ID" value="NZ_BAAAUR010000002.1"/>
</dbReference>
<keyword evidence="1" id="KW-0805">Transcription regulation</keyword>
<reference evidence="5" key="2">
    <citation type="submission" date="2023-01" db="EMBL/GenBank/DDBJ databases">
        <authorList>
            <person name="Sun Q."/>
            <person name="Evtushenko L."/>
        </authorList>
    </citation>
    <scope>NUCLEOTIDE SEQUENCE</scope>
    <source>
        <strain evidence="5">VKM Ac-1940</strain>
    </source>
</reference>
<accession>A0A9W6M4U6</accession>
<evidence type="ECO:0000256" key="3">
    <source>
        <dbReference type="ARBA" id="ARBA00023163"/>
    </source>
</evidence>
<evidence type="ECO:0000313" key="5">
    <source>
        <dbReference type="EMBL" id="GLJ94082.1"/>
    </source>
</evidence>
<dbReference type="Proteomes" id="UP001142291">
    <property type="component" value="Unassembled WGS sequence"/>
</dbReference>
<dbReference type="Gene3D" id="1.10.10.10">
    <property type="entry name" value="Winged helix-like DNA-binding domain superfamily/Winged helix DNA-binding domain"/>
    <property type="match status" value="1"/>
</dbReference>
<dbReference type="AlphaFoldDB" id="A0A9W6M4U6"/>